<organism evidence="2 3">
    <name type="scientific">Azospirillum argentinense</name>
    <dbReference type="NCBI Taxonomy" id="2970906"/>
    <lineage>
        <taxon>Bacteria</taxon>
        <taxon>Pseudomonadati</taxon>
        <taxon>Pseudomonadota</taxon>
        <taxon>Alphaproteobacteria</taxon>
        <taxon>Rhodospirillales</taxon>
        <taxon>Azospirillaceae</taxon>
        <taxon>Azospirillum</taxon>
    </lineage>
</organism>
<dbReference type="Proteomes" id="UP001628281">
    <property type="component" value="Unassembled WGS sequence"/>
</dbReference>
<gene>
    <name evidence="2" type="ORF">ACJ41P_10545</name>
</gene>
<dbReference type="RefSeq" id="WP_407824025.1">
    <property type="nucleotide sequence ID" value="NZ_JBJLSN010000011.1"/>
</dbReference>
<evidence type="ECO:0000313" key="2">
    <source>
        <dbReference type="EMBL" id="MFL7901562.1"/>
    </source>
</evidence>
<proteinExistence type="predicted"/>
<keyword evidence="3" id="KW-1185">Reference proteome</keyword>
<sequence>MSQYRSMQSTLAKLDKLPIRTAADISSSNYQIGYTAGLRSAYRRMGWIAAAFVLAGALTALWAS</sequence>
<reference evidence="2 3" key="1">
    <citation type="submission" date="2024-11" db="EMBL/GenBank/DDBJ databases">
        <title>Draft genome sequences of two bacteria associated to sugarcane roots in Colombia.</title>
        <authorList>
            <person name="Pardo-Diaz S."/>
            <person name="Masmela-Mendoza J."/>
            <person name="Delgadillo-Duran P."/>
            <person name="Bautista E.J."/>
            <person name="Rojas-Tapias D.F."/>
        </authorList>
    </citation>
    <scope>NUCLEOTIDE SEQUENCE [LARGE SCALE GENOMIC DNA]</scope>
    <source>
        <strain evidence="2 3">Ap18</strain>
    </source>
</reference>
<feature type="transmembrane region" description="Helical" evidence="1">
    <location>
        <begin position="45"/>
        <end position="63"/>
    </location>
</feature>
<keyword evidence="1" id="KW-0812">Transmembrane</keyword>
<name>A0ABW8VAS5_9PROT</name>
<accession>A0ABW8VAS5</accession>
<keyword evidence="1" id="KW-0472">Membrane</keyword>
<evidence type="ECO:0000313" key="3">
    <source>
        <dbReference type="Proteomes" id="UP001628281"/>
    </source>
</evidence>
<keyword evidence="1" id="KW-1133">Transmembrane helix</keyword>
<evidence type="ECO:0000256" key="1">
    <source>
        <dbReference type="SAM" id="Phobius"/>
    </source>
</evidence>
<comment type="caution">
    <text evidence="2">The sequence shown here is derived from an EMBL/GenBank/DDBJ whole genome shotgun (WGS) entry which is preliminary data.</text>
</comment>
<protein>
    <submittedName>
        <fullName evidence="2">Uncharacterized protein</fullName>
    </submittedName>
</protein>
<dbReference type="EMBL" id="JBJLSN010000011">
    <property type="protein sequence ID" value="MFL7901562.1"/>
    <property type="molecule type" value="Genomic_DNA"/>
</dbReference>